<comment type="caution">
    <text evidence="2">The sequence shown here is derived from an EMBL/GenBank/DDBJ whole genome shotgun (WGS) entry which is preliminary data.</text>
</comment>
<keyword evidence="1" id="KW-0472">Membrane</keyword>
<organism evidence="2 3">
    <name type="scientific">Rhodococcus wratislaviensis NBRC 100605</name>
    <dbReference type="NCBI Taxonomy" id="1219028"/>
    <lineage>
        <taxon>Bacteria</taxon>
        <taxon>Bacillati</taxon>
        <taxon>Actinomycetota</taxon>
        <taxon>Actinomycetes</taxon>
        <taxon>Mycobacteriales</taxon>
        <taxon>Nocardiaceae</taxon>
        <taxon>Rhodococcus</taxon>
    </lineage>
</organism>
<name>X0PZM5_RHOWR</name>
<feature type="transmembrane region" description="Helical" evidence="1">
    <location>
        <begin position="12"/>
        <end position="32"/>
    </location>
</feature>
<proteinExistence type="predicted"/>
<evidence type="ECO:0000313" key="3">
    <source>
        <dbReference type="Proteomes" id="UP000019491"/>
    </source>
</evidence>
<sequence>MAAGPAVKKVVVPTALVTVTSAALAVVINLVTDGKHSAWLGVAAAALAVISFLGSLWLYRRQQDSQGPTVAAGSNVVGDVGGNISIRADGSSAAALQMGDVHFGNTTTVDPQTPGGQSN</sequence>
<keyword evidence="3" id="KW-1185">Reference proteome</keyword>
<dbReference type="RefSeq" id="WP_156046752.1">
    <property type="nucleotide sequence ID" value="NZ_BAWF01000069.1"/>
</dbReference>
<evidence type="ECO:0000313" key="2">
    <source>
        <dbReference type="EMBL" id="GAF49154.1"/>
    </source>
</evidence>
<keyword evidence="1" id="KW-0812">Transmembrane</keyword>
<keyword evidence="1" id="KW-1133">Transmembrane helix</keyword>
<dbReference type="AlphaFoldDB" id="X0PZM5"/>
<feature type="transmembrane region" description="Helical" evidence="1">
    <location>
        <begin position="38"/>
        <end position="59"/>
    </location>
</feature>
<protein>
    <submittedName>
        <fullName evidence="2">Uncharacterized protein</fullName>
    </submittedName>
</protein>
<gene>
    <name evidence="2" type="ORF">RW1_069_00220</name>
</gene>
<accession>X0PZM5</accession>
<reference evidence="2 3" key="1">
    <citation type="submission" date="2014-02" db="EMBL/GenBank/DDBJ databases">
        <title>Whole genome shotgun sequence of Rhodococcus wratislaviensis NBRC 100605.</title>
        <authorList>
            <person name="Hosoyama A."/>
            <person name="Tsuchikane K."/>
            <person name="Yoshida I."/>
            <person name="Ohji S."/>
            <person name="Ichikawa N."/>
            <person name="Yamazoe A."/>
            <person name="Fujita N."/>
        </authorList>
    </citation>
    <scope>NUCLEOTIDE SEQUENCE [LARGE SCALE GENOMIC DNA]</scope>
    <source>
        <strain evidence="2 3">NBRC 100605</strain>
    </source>
</reference>
<evidence type="ECO:0000256" key="1">
    <source>
        <dbReference type="SAM" id="Phobius"/>
    </source>
</evidence>
<dbReference type="Proteomes" id="UP000019491">
    <property type="component" value="Unassembled WGS sequence"/>
</dbReference>
<dbReference type="EMBL" id="BAWF01000069">
    <property type="protein sequence ID" value="GAF49154.1"/>
    <property type="molecule type" value="Genomic_DNA"/>
</dbReference>